<dbReference type="EMBL" id="JALHLE010000002">
    <property type="protein sequence ID" value="MCJ2177231.1"/>
    <property type="molecule type" value="Genomic_DNA"/>
</dbReference>
<evidence type="ECO:0000313" key="4">
    <source>
        <dbReference type="Proteomes" id="UP001162880"/>
    </source>
</evidence>
<dbReference type="RefSeq" id="WP_243990047.1">
    <property type="nucleotide sequence ID" value="NZ_JALHLE010000002.1"/>
</dbReference>
<evidence type="ECO:0000256" key="2">
    <source>
        <dbReference type="SAM" id="SignalP"/>
    </source>
</evidence>
<gene>
    <name evidence="3" type="ORF">MTR64_01505</name>
</gene>
<evidence type="ECO:0000256" key="1">
    <source>
        <dbReference type="SAM" id="MobiDB-lite"/>
    </source>
</evidence>
<keyword evidence="4" id="KW-1185">Reference proteome</keyword>
<feature type="signal peptide" evidence="2">
    <location>
        <begin position="1"/>
        <end position="21"/>
    </location>
</feature>
<evidence type="ECO:0000313" key="3">
    <source>
        <dbReference type="EMBL" id="MCJ2177231.1"/>
    </source>
</evidence>
<name>A0ABT0AWS2_9SPHN</name>
<sequence length="99" mass="10783">MHIVSRILVSVAALTAFTAGAEPASETAQEEPRTNTAVVDGADAAKKADPIVCERIQQIGSLLRSKKVCMHKSEWDEQRRSDRANIERSQVQRGLQPAG</sequence>
<evidence type="ECO:0008006" key="5">
    <source>
        <dbReference type="Google" id="ProtNLM"/>
    </source>
</evidence>
<accession>A0ABT0AWS2</accession>
<reference evidence="3" key="1">
    <citation type="submission" date="2022-03" db="EMBL/GenBank/DDBJ databases">
        <title>Identification of a novel bacterium isolated from mangrove sediments.</title>
        <authorList>
            <person name="Pan X."/>
        </authorList>
    </citation>
    <scope>NUCLEOTIDE SEQUENCE</scope>
    <source>
        <strain evidence="3">B2580</strain>
    </source>
</reference>
<protein>
    <recommendedName>
        <fullName evidence="5">Secreted protein</fullName>
    </recommendedName>
</protein>
<feature type="chain" id="PRO_5047135274" description="Secreted protein" evidence="2">
    <location>
        <begin position="22"/>
        <end position="99"/>
    </location>
</feature>
<organism evidence="3 4">
    <name type="scientific">Novosphingobium album</name>
    <name type="common">ex Hu et al. 2023</name>
    <dbReference type="NCBI Taxonomy" id="2930093"/>
    <lineage>
        <taxon>Bacteria</taxon>
        <taxon>Pseudomonadati</taxon>
        <taxon>Pseudomonadota</taxon>
        <taxon>Alphaproteobacteria</taxon>
        <taxon>Sphingomonadales</taxon>
        <taxon>Sphingomonadaceae</taxon>
        <taxon>Novosphingobium</taxon>
    </lineage>
</organism>
<dbReference type="Proteomes" id="UP001162880">
    <property type="component" value="Unassembled WGS sequence"/>
</dbReference>
<keyword evidence="2" id="KW-0732">Signal</keyword>
<comment type="caution">
    <text evidence="3">The sequence shown here is derived from an EMBL/GenBank/DDBJ whole genome shotgun (WGS) entry which is preliminary data.</text>
</comment>
<proteinExistence type="predicted"/>
<feature type="region of interest" description="Disordered" evidence="1">
    <location>
        <begin position="73"/>
        <end position="99"/>
    </location>
</feature>
<feature type="compositionally biased region" description="Basic and acidic residues" evidence="1">
    <location>
        <begin position="73"/>
        <end position="86"/>
    </location>
</feature>